<dbReference type="OrthoDB" id="1747274at2759"/>
<dbReference type="Pfam" id="PF00817">
    <property type="entry name" value="IMS"/>
    <property type="match status" value="1"/>
</dbReference>
<evidence type="ECO:0000256" key="12">
    <source>
        <dbReference type="ARBA" id="ARBA00049244"/>
    </source>
</evidence>
<feature type="compositionally biased region" description="Basic and acidic residues" evidence="13">
    <location>
        <begin position="623"/>
        <end position="643"/>
    </location>
</feature>
<dbReference type="AlphaFoldDB" id="A0A9P5TAX4"/>
<dbReference type="GO" id="GO:0070987">
    <property type="term" value="P:error-free translesion synthesis"/>
    <property type="evidence" value="ECO:0007669"/>
    <property type="project" value="UniProtKB-ARBA"/>
</dbReference>
<feature type="region of interest" description="Disordered" evidence="13">
    <location>
        <begin position="620"/>
        <end position="664"/>
    </location>
</feature>
<evidence type="ECO:0000256" key="2">
    <source>
        <dbReference type="ARBA" id="ARBA00012417"/>
    </source>
</evidence>
<evidence type="ECO:0000313" key="15">
    <source>
        <dbReference type="EMBL" id="KAF8482543.1"/>
    </source>
</evidence>
<dbReference type="PROSITE" id="PS50173">
    <property type="entry name" value="UMUC"/>
    <property type="match status" value="1"/>
</dbReference>
<dbReference type="Pfam" id="PF11798">
    <property type="entry name" value="IMS_HHH"/>
    <property type="match status" value="1"/>
</dbReference>
<keyword evidence="16" id="KW-1185">Reference proteome</keyword>
<dbReference type="EC" id="2.7.7.7" evidence="2"/>
<evidence type="ECO:0000256" key="6">
    <source>
        <dbReference type="ARBA" id="ARBA00022705"/>
    </source>
</evidence>
<sequence length="664" mass="74307">MEHPSDTQEAPSLVLRLAGPSTTKAGLSTEQTEINRIIAEASKGSKFYENEKRKDKEVTARIERILKLRDQAIKGVDMGKMEQKVDHLLEAIERERDLTQFIVHFDMDAFYANVELLDNPSLAGKAFGVGHGVLTTASYEARKYGVRSGMPGYIALKLCPDLIFVDLHMSRYSEVSKQIMGLFRQYDPNMLAASVDEAYLNITEYCMQHNLDPDECVGRMRQRVFDETKLTVSAGIAANKVLAQICSDKNKPNGQFHLPHNSEAIRDFMRGLPIRKIPGIGRVSERLLDSIGVKTCGDVYKCRGVLSLLDKQFGLHSMLRVHLGIASNVVQPGAREERKSIGSERTFRAISEKEKILQKLEDIAAELDDDMERGGWAGRTVTLKYKLDTYEVFTRAKSFNRWIRTKAELYEAGKELLQPEWPLRLRLIGLRVTKLKDLRKKDGGILKFLEPLPESPSKKSRAYDSDGQDSDVEYIEPDLEDDLNHNASDSEDELPTAAAEPRASTSGHRPPQMFASSASEIPSPSRPSKPRGTGPIGSTRVAVSEWQDQVSPKHRGLHMRDDDDCPVPKARSDPDKAPSASTSTTATVIECPLCTRPFTDNDELNAHVDWCLSREAIRSAQVEGDRNERSKPEVGAQHLKEWWKGGSVEGTAGSRKPKRRKLGR</sequence>
<accession>A0A9P5TAX4</accession>
<dbReference type="GO" id="GO:0006281">
    <property type="term" value="P:DNA repair"/>
    <property type="evidence" value="ECO:0007669"/>
    <property type="project" value="UniProtKB-KW"/>
</dbReference>
<dbReference type="Proteomes" id="UP000759537">
    <property type="component" value="Unassembled WGS sequence"/>
</dbReference>
<comment type="catalytic activity">
    <reaction evidence="12">
        <text>DNA(n) + a 2'-deoxyribonucleoside 5'-triphosphate = DNA(n+1) + diphosphate</text>
        <dbReference type="Rhea" id="RHEA:22508"/>
        <dbReference type="Rhea" id="RHEA-COMP:17339"/>
        <dbReference type="Rhea" id="RHEA-COMP:17340"/>
        <dbReference type="ChEBI" id="CHEBI:33019"/>
        <dbReference type="ChEBI" id="CHEBI:61560"/>
        <dbReference type="ChEBI" id="CHEBI:173112"/>
        <dbReference type="EC" id="2.7.7.7"/>
    </reaction>
</comment>
<dbReference type="InterPro" id="IPR022880">
    <property type="entry name" value="DNApol_IV"/>
</dbReference>
<proteinExistence type="inferred from homology"/>
<evidence type="ECO:0000256" key="7">
    <source>
        <dbReference type="ARBA" id="ARBA00022723"/>
    </source>
</evidence>
<dbReference type="InterPro" id="IPR024728">
    <property type="entry name" value="PolY_HhH_motif"/>
</dbReference>
<dbReference type="SUPFAM" id="SSF56672">
    <property type="entry name" value="DNA/RNA polymerases"/>
    <property type="match status" value="1"/>
</dbReference>
<dbReference type="InterPro" id="IPR050116">
    <property type="entry name" value="DNA_polymerase-Y"/>
</dbReference>
<dbReference type="SUPFAM" id="SSF100879">
    <property type="entry name" value="Lesion bypass DNA polymerase (Y-family), little finger domain"/>
    <property type="match status" value="1"/>
</dbReference>
<name>A0A9P5TAX4_9AGAM</name>
<keyword evidence="4" id="KW-0808">Transferase</keyword>
<dbReference type="GO" id="GO:0006260">
    <property type="term" value="P:DNA replication"/>
    <property type="evidence" value="ECO:0007669"/>
    <property type="project" value="UniProtKB-KW"/>
</dbReference>
<dbReference type="InterPro" id="IPR036775">
    <property type="entry name" value="DNA_pol_Y-fam_lit_finger_sf"/>
</dbReference>
<reference evidence="15" key="2">
    <citation type="journal article" date="2020" name="Nat. Commun.">
        <title>Large-scale genome sequencing of mycorrhizal fungi provides insights into the early evolution of symbiotic traits.</title>
        <authorList>
            <person name="Miyauchi S."/>
            <person name="Kiss E."/>
            <person name="Kuo A."/>
            <person name="Drula E."/>
            <person name="Kohler A."/>
            <person name="Sanchez-Garcia M."/>
            <person name="Morin E."/>
            <person name="Andreopoulos B."/>
            <person name="Barry K.W."/>
            <person name="Bonito G."/>
            <person name="Buee M."/>
            <person name="Carver A."/>
            <person name="Chen C."/>
            <person name="Cichocki N."/>
            <person name="Clum A."/>
            <person name="Culley D."/>
            <person name="Crous P.W."/>
            <person name="Fauchery L."/>
            <person name="Girlanda M."/>
            <person name="Hayes R.D."/>
            <person name="Keri Z."/>
            <person name="LaButti K."/>
            <person name="Lipzen A."/>
            <person name="Lombard V."/>
            <person name="Magnuson J."/>
            <person name="Maillard F."/>
            <person name="Murat C."/>
            <person name="Nolan M."/>
            <person name="Ohm R.A."/>
            <person name="Pangilinan J."/>
            <person name="Pereira M.F."/>
            <person name="Perotto S."/>
            <person name="Peter M."/>
            <person name="Pfister S."/>
            <person name="Riley R."/>
            <person name="Sitrit Y."/>
            <person name="Stielow J.B."/>
            <person name="Szollosi G."/>
            <person name="Zifcakova L."/>
            <person name="Stursova M."/>
            <person name="Spatafora J.W."/>
            <person name="Tedersoo L."/>
            <person name="Vaario L.M."/>
            <person name="Yamada A."/>
            <person name="Yan M."/>
            <person name="Wang P."/>
            <person name="Xu J."/>
            <person name="Bruns T."/>
            <person name="Baldrian P."/>
            <person name="Vilgalys R."/>
            <person name="Dunand C."/>
            <person name="Henrissat B."/>
            <person name="Grigoriev I.V."/>
            <person name="Hibbett D."/>
            <person name="Nagy L.G."/>
            <person name="Martin F.M."/>
        </authorList>
    </citation>
    <scope>NUCLEOTIDE SEQUENCE</scope>
    <source>
        <strain evidence="15">Prilba</strain>
    </source>
</reference>
<evidence type="ECO:0000256" key="10">
    <source>
        <dbReference type="ARBA" id="ARBA00022932"/>
    </source>
</evidence>
<feature type="compositionally biased region" description="Basic residues" evidence="13">
    <location>
        <begin position="655"/>
        <end position="664"/>
    </location>
</feature>
<dbReference type="Gene3D" id="1.10.150.810">
    <property type="match status" value="2"/>
</dbReference>
<dbReference type="GO" id="GO:0042276">
    <property type="term" value="P:error-prone translesion synthesis"/>
    <property type="evidence" value="ECO:0007669"/>
    <property type="project" value="TreeGrafter"/>
</dbReference>
<dbReference type="Pfam" id="PF11799">
    <property type="entry name" value="IMS_C"/>
    <property type="match status" value="1"/>
</dbReference>
<keyword evidence="9" id="KW-0460">Magnesium</keyword>
<evidence type="ECO:0000256" key="9">
    <source>
        <dbReference type="ARBA" id="ARBA00022842"/>
    </source>
</evidence>
<feature type="domain" description="UmuC" evidence="14">
    <location>
        <begin position="102"/>
        <end position="281"/>
    </location>
</feature>
<evidence type="ECO:0000256" key="5">
    <source>
        <dbReference type="ARBA" id="ARBA00022695"/>
    </source>
</evidence>
<dbReference type="InterPro" id="IPR017961">
    <property type="entry name" value="DNA_pol_Y-fam_little_finger"/>
</dbReference>
<evidence type="ECO:0000256" key="8">
    <source>
        <dbReference type="ARBA" id="ARBA00022763"/>
    </source>
</evidence>
<evidence type="ECO:0000259" key="14">
    <source>
        <dbReference type="PROSITE" id="PS50173"/>
    </source>
</evidence>
<protein>
    <recommendedName>
        <fullName evidence="3">DNA polymerase kappa</fullName>
        <ecNumber evidence="2">2.7.7.7</ecNumber>
    </recommendedName>
</protein>
<feature type="compositionally biased region" description="Acidic residues" evidence="13">
    <location>
        <begin position="466"/>
        <end position="481"/>
    </location>
</feature>
<keyword evidence="8" id="KW-0227">DNA damage</keyword>
<keyword evidence="5" id="KW-0548">Nucleotidyltransferase</keyword>
<evidence type="ECO:0000256" key="1">
    <source>
        <dbReference type="ARBA" id="ARBA00010945"/>
    </source>
</evidence>
<dbReference type="GO" id="GO:0003887">
    <property type="term" value="F:DNA-directed DNA polymerase activity"/>
    <property type="evidence" value="ECO:0007669"/>
    <property type="project" value="UniProtKB-KW"/>
</dbReference>
<dbReference type="CDD" id="cd03586">
    <property type="entry name" value="PolY_Pol_IV_kappa"/>
    <property type="match status" value="1"/>
</dbReference>
<keyword evidence="6" id="KW-0235">DNA replication</keyword>
<dbReference type="GO" id="GO:0005634">
    <property type="term" value="C:nucleus"/>
    <property type="evidence" value="ECO:0007669"/>
    <property type="project" value="TreeGrafter"/>
</dbReference>
<organism evidence="15 16">
    <name type="scientific">Russula ochroleuca</name>
    <dbReference type="NCBI Taxonomy" id="152965"/>
    <lineage>
        <taxon>Eukaryota</taxon>
        <taxon>Fungi</taxon>
        <taxon>Dikarya</taxon>
        <taxon>Basidiomycota</taxon>
        <taxon>Agaricomycotina</taxon>
        <taxon>Agaricomycetes</taxon>
        <taxon>Russulales</taxon>
        <taxon>Russulaceae</taxon>
        <taxon>Russula</taxon>
    </lineage>
</organism>
<gene>
    <name evidence="15" type="ORF">DFH94DRAFT_727932</name>
</gene>
<evidence type="ECO:0000256" key="11">
    <source>
        <dbReference type="ARBA" id="ARBA00023204"/>
    </source>
</evidence>
<dbReference type="FunFam" id="3.30.1490.100:FF:000004">
    <property type="entry name" value="DNA polymerase IV"/>
    <property type="match status" value="1"/>
</dbReference>
<evidence type="ECO:0000256" key="3">
    <source>
        <dbReference type="ARBA" id="ARBA00016178"/>
    </source>
</evidence>
<dbReference type="Gene3D" id="3.30.1490.100">
    <property type="entry name" value="DNA polymerase, Y-family, little finger domain"/>
    <property type="match status" value="1"/>
</dbReference>
<evidence type="ECO:0000256" key="13">
    <source>
        <dbReference type="SAM" id="MobiDB-lite"/>
    </source>
</evidence>
<dbReference type="GO" id="GO:0046872">
    <property type="term" value="F:metal ion binding"/>
    <property type="evidence" value="ECO:0007669"/>
    <property type="project" value="UniProtKB-KW"/>
</dbReference>
<dbReference type="Gene3D" id="3.30.70.270">
    <property type="match status" value="1"/>
</dbReference>
<keyword evidence="7" id="KW-0479">Metal-binding</keyword>
<comment type="caution">
    <text evidence="15">The sequence shown here is derived from an EMBL/GenBank/DDBJ whole genome shotgun (WGS) entry which is preliminary data.</text>
</comment>
<comment type="similarity">
    <text evidence="1">Belongs to the DNA polymerase type-Y family.</text>
</comment>
<dbReference type="EMBL" id="WHVB01000005">
    <property type="protein sequence ID" value="KAF8482543.1"/>
    <property type="molecule type" value="Genomic_DNA"/>
</dbReference>
<dbReference type="PANTHER" id="PTHR11076">
    <property type="entry name" value="DNA REPAIR POLYMERASE UMUC / TRANSFERASE FAMILY MEMBER"/>
    <property type="match status" value="1"/>
</dbReference>
<dbReference type="NCBIfam" id="NF002677">
    <property type="entry name" value="PRK02406.1"/>
    <property type="match status" value="1"/>
</dbReference>
<keyword evidence="10" id="KW-0239">DNA-directed DNA polymerase</keyword>
<dbReference type="FunFam" id="3.40.1170.60:FF:000014">
    <property type="entry name" value="Related to DNA polymerase kappa"/>
    <property type="match status" value="1"/>
</dbReference>
<dbReference type="InterPro" id="IPR001126">
    <property type="entry name" value="UmuC"/>
</dbReference>
<dbReference type="InterPro" id="IPR043128">
    <property type="entry name" value="Rev_trsase/Diguanyl_cyclase"/>
</dbReference>
<evidence type="ECO:0000313" key="16">
    <source>
        <dbReference type="Proteomes" id="UP000759537"/>
    </source>
</evidence>
<keyword evidence="11" id="KW-0234">DNA repair</keyword>
<dbReference type="PANTHER" id="PTHR11076:SF33">
    <property type="entry name" value="DNA POLYMERASE KAPPA"/>
    <property type="match status" value="1"/>
</dbReference>
<dbReference type="HAMAP" id="MF_01113">
    <property type="entry name" value="DNApol_IV"/>
    <property type="match status" value="1"/>
</dbReference>
<feature type="region of interest" description="Disordered" evidence="13">
    <location>
        <begin position="449"/>
        <end position="584"/>
    </location>
</feature>
<dbReference type="Gene3D" id="3.40.1170.60">
    <property type="match status" value="1"/>
</dbReference>
<reference evidence="15" key="1">
    <citation type="submission" date="2019-10" db="EMBL/GenBank/DDBJ databases">
        <authorList>
            <consortium name="DOE Joint Genome Institute"/>
            <person name="Kuo A."/>
            <person name="Miyauchi S."/>
            <person name="Kiss E."/>
            <person name="Drula E."/>
            <person name="Kohler A."/>
            <person name="Sanchez-Garcia M."/>
            <person name="Andreopoulos B."/>
            <person name="Barry K.W."/>
            <person name="Bonito G."/>
            <person name="Buee M."/>
            <person name="Carver A."/>
            <person name="Chen C."/>
            <person name="Cichocki N."/>
            <person name="Clum A."/>
            <person name="Culley D."/>
            <person name="Crous P.W."/>
            <person name="Fauchery L."/>
            <person name="Girlanda M."/>
            <person name="Hayes R."/>
            <person name="Keri Z."/>
            <person name="LaButti K."/>
            <person name="Lipzen A."/>
            <person name="Lombard V."/>
            <person name="Magnuson J."/>
            <person name="Maillard F."/>
            <person name="Morin E."/>
            <person name="Murat C."/>
            <person name="Nolan M."/>
            <person name="Ohm R."/>
            <person name="Pangilinan J."/>
            <person name="Pereira M."/>
            <person name="Perotto S."/>
            <person name="Peter M."/>
            <person name="Riley R."/>
            <person name="Sitrit Y."/>
            <person name="Stielow B."/>
            <person name="Szollosi G."/>
            <person name="Zifcakova L."/>
            <person name="Stursova M."/>
            <person name="Spatafora J.W."/>
            <person name="Tedersoo L."/>
            <person name="Vaario L.-M."/>
            <person name="Yamada A."/>
            <person name="Yan M."/>
            <person name="Wang P."/>
            <person name="Xu J."/>
            <person name="Bruns T."/>
            <person name="Baldrian P."/>
            <person name="Vilgalys R."/>
            <person name="Henrissat B."/>
            <person name="Grigoriev I.V."/>
            <person name="Hibbett D."/>
            <person name="Nagy L.G."/>
            <person name="Martin F.M."/>
        </authorList>
    </citation>
    <scope>NUCLEOTIDE SEQUENCE</scope>
    <source>
        <strain evidence="15">Prilba</strain>
    </source>
</reference>
<dbReference type="FunFam" id="3.30.70.270:FF:000014">
    <property type="entry name" value="DNA polymerase kappa subunit"/>
    <property type="match status" value="1"/>
</dbReference>
<dbReference type="InterPro" id="IPR043502">
    <property type="entry name" value="DNA/RNA_pol_sf"/>
</dbReference>
<evidence type="ECO:0000256" key="4">
    <source>
        <dbReference type="ARBA" id="ARBA00022679"/>
    </source>
</evidence>
<dbReference type="GO" id="GO:0003684">
    <property type="term" value="F:damaged DNA binding"/>
    <property type="evidence" value="ECO:0007669"/>
    <property type="project" value="InterPro"/>
</dbReference>
<dbReference type="FunFam" id="1.10.150.810:FF:000003">
    <property type="entry name" value="DNA polymerase kappa subunit"/>
    <property type="match status" value="1"/>
</dbReference>